<dbReference type="InterPro" id="IPR011075">
    <property type="entry name" value="TetR_C"/>
</dbReference>
<reference evidence="6 7" key="1">
    <citation type="submission" date="2023-07" db="EMBL/GenBank/DDBJ databases">
        <title>Sequencing the genomes of 1000 actinobacteria strains.</title>
        <authorList>
            <person name="Klenk H.-P."/>
        </authorList>
    </citation>
    <scope>NUCLEOTIDE SEQUENCE [LARGE SCALE GENOMIC DNA]</scope>
    <source>
        <strain evidence="6 7">DSM 45805</strain>
    </source>
</reference>
<accession>A0ABU0F6Z1</accession>
<name>A0ABU0F6Z1_9PSEU</name>
<evidence type="ECO:0000256" key="3">
    <source>
        <dbReference type="ARBA" id="ARBA00023163"/>
    </source>
</evidence>
<dbReference type="Gene3D" id="1.10.357.10">
    <property type="entry name" value="Tetracycline Repressor, domain 2"/>
    <property type="match status" value="1"/>
</dbReference>
<feature type="DNA-binding region" description="H-T-H motif" evidence="4">
    <location>
        <begin position="38"/>
        <end position="57"/>
    </location>
</feature>
<gene>
    <name evidence="6" type="ORF">FB470_006771</name>
</gene>
<protein>
    <submittedName>
        <fullName evidence="6">AcrR family transcriptional regulator</fullName>
    </submittedName>
</protein>
<evidence type="ECO:0000256" key="2">
    <source>
        <dbReference type="ARBA" id="ARBA00023125"/>
    </source>
</evidence>
<feature type="domain" description="HTH tetR-type" evidence="5">
    <location>
        <begin position="15"/>
        <end position="75"/>
    </location>
</feature>
<proteinExistence type="predicted"/>
<dbReference type="PROSITE" id="PS50977">
    <property type="entry name" value="HTH_TETR_2"/>
    <property type="match status" value="1"/>
</dbReference>
<keyword evidence="1" id="KW-0805">Transcription regulation</keyword>
<dbReference type="Pfam" id="PF16859">
    <property type="entry name" value="TetR_C_11"/>
    <property type="match status" value="1"/>
</dbReference>
<dbReference type="InterPro" id="IPR009057">
    <property type="entry name" value="Homeodomain-like_sf"/>
</dbReference>
<evidence type="ECO:0000256" key="4">
    <source>
        <dbReference type="PROSITE-ProRule" id="PRU00335"/>
    </source>
</evidence>
<evidence type="ECO:0000313" key="7">
    <source>
        <dbReference type="Proteomes" id="UP001229651"/>
    </source>
</evidence>
<dbReference type="Gene3D" id="1.10.10.60">
    <property type="entry name" value="Homeodomain-like"/>
    <property type="match status" value="1"/>
</dbReference>
<dbReference type="EMBL" id="JAUSUT010000001">
    <property type="protein sequence ID" value="MDQ0382777.1"/>
    <property type="molecule type" value="Genomic_DNA"/>
</dbReference>
<comment type="caution">
    <text evidence="6">The sequence shown here is derived from an EMBL/GenBank/DDBJ whole genome shotgun (WGS) entry which is preliminary data.</text>
</comment>
<dbReference type="InterPro" id="IPR036271">
    <property type="entry name" value="Tet_transcr_reg_TetR-rel_C_sf"/>
</dbReference>
<dbReference type="InterPro" id="IPR050109">
    <property type="entry name" value="HTH-type_TetR-like_transc_reg"/>
</dbReference>
<dbReference type="SUPFAM" id="SSF46689">
    <property type="entry name" value="Homeodomain-like"/>
    <property type="match status" value="1"/>
</dbReference>
<dbReference type="InterPro" id="IPR001647">
    <property type="entry name" value="HTH_TetR"/>
</dbReference>
<organism evidence="6 7">
    <name type="scientific">Amycolatopsis thermophila</name>
    <dbReference type="NCBI Taxonomy" id="206084"/>
    <lineage>
        <taxon>Bacteria</taxon>
        <taxon>Bacillati</taxon>
        <taxon>Actinomycetota</taxon>
        <taxon>Actinomycetes</taxon>
        <taxon>Pseudonocardiales</taxon>
        <taxon>Pseudonocardiaceae</taxon>
        <taxon>Amycolatopsis</taxon>
    </lineage>
</organism>
<dbReference type="Pfam" id="PF00440">
    <property type="entry name" value="TetR_N"/>
    <property type="match status" value="1"/>
</dbReference>
<dbReference type="PANTHER" id="PTHR30055">
    <property type="entry name" value="HTH-TYPE TRANSCRIPTIONAL REGULATOR RUTR"/>
    <property type="match status" value="1"/>
</dbReference>
<sequence length="203" mass="22213">MTEIETSAAGRPRDPEVDRKIADAAIALFGEQGWAGFSVEAVAKRAGVGKASIYLRWQTKQELLLEALRRHVSAVTEVRASTVRDELIQLASQLMRNYLGDSRRAALRISLEADSIPGVAGHWAGIRESQILAARAIVRRAIERGELPEDTSVTLLLDTLSGAVVNHVQTTPAAARAQLRENADDYVRALVDFLLVRIPAPER</sequence>
<keyword evidence="2 4" id="KW-0238">DNA-binding</keyword>
<dbReference type="PRINTS" id="PR00455">
    <property type="entry name" value="HTHTETR"/>
</dbReference>
<evidence type="ECO:0000256" key="1">
    <source>
        <dbReference type="ARBA" id="ARBA00023015"/>
    </source>
</evidence>
<evidence type="ECO:0000259" key="5">
    <source>
        <dbReference type="PROSITE" id="PS50977"/>
    </source>
</evidence>
<evidence type="ECO:0000313" key="6">
    <source>
        <dbReference type="EMBL" id="MDQ0382777.1"/>
    </source>
</evidence>
<dbReference type="Proteomes" id="UP001229651">
    <property type="component" value="Unassembled WGS sequence"/>
</dbReference>
<dbReference type="RefSeq" id="WP_306998248.1">
    <property type="nucleotide sequence ID" value="NZ_JAUSUT010000001.1"/>
</dbReference>
<keyword evidence="7" id="KW-1185">Reference proteome</keyword>
<keyword evidence="3" id="KW-0804">Transcription</keyword>
<dbReference type="PANTHER" id="PTHR30055:SF148">
    <property type="entry name" value="TETR-FAMILY TRANSCRIPTIONAL REGULATOR"/>
    <property type="match status" value="1"/>
</dbReference>
<dbReference type="SUPFAM" id="SSF48498">
    <property type="entry name" value="Tetracyclin repressor-like, C-terminal domain"/>
    <property type="match status" value="1"/>
</dbReference>